<dbReference type="GeneID" id="77926942"/>
<protein>
    <submittedName>
        <fullName evidence="1">Uncharacterized protein</fullName>
    </submittedName>
</protein>
<organism evidence="1 2">
    <name type="scientific">Streptomyces phage Tomas</name>
    <dbReference type="NCBI Taxonomy" id="2914443"/>
    <lineage>
        <taxon>Viruses</taxon>
        <taxon>Duplodnaviria</taxon>
        <taxon>Heunggongvirae</taxon>
        <taxon>Uroviricota</taxon>
        <taxon>Caudoviricetes</taxon>
        <taxon>Stanwilliamsviridae</taxon>
        <taxon>Boydwoodruffvirinae</taxon>
        <taxon>Tomasvirus</taxon>
        <taxon>Tomasvirus tomas</taxon>
    </lineage>
</organism>
<dbReference type="RefSeq" id="YP_010651307.1">
    <property type="nucleotide sequence ID" value="NC_070781.1"/>
</dbReference>
<proteinExistence type="predicted"/>
<evidence type="ECO:0000313" key="2">
    <source>
        <dbReference type="Proteomes" id="UP001202581"/>
    </source>
</evidence>
<evidence type="ECO:0000313" key="1">
    <source>
        <dbReference type="EMBL" id="UMO76368.1"/>
    </source>
</evidence>
<gene>
    <name evidence="1" type="primary">224</name>
    <name evidence="1" type="ORF">SEA_TOMAS_224</name>
</gene>
<accession>A0AA49H0X5</accession>
<reference evidence="1" key="1">
    <citation type="submission" date="2021-12" db="EMBL/GenBank/DDBJ databases">
        <authorList>
            <person name="Khadka S."/>
            <person name="Uribe D.A."/>
            <person name="Klipsch I.N."/>
            <person name="Rene S.R."/>
            <person name="Jimenez M.L."/>
            <person name="Saini B.K."/>
            <person name="Zugasti M."/>
            <person name="Bullon R.M."/>
            <person name="Sharp C.D."/>
            <person name="Kapinga K.O."/>
            <person name="Warner C.P."/>
            <person name="Sarinana J."/>
            <person name="Jimenez A."/>
            <person name="Layton S.R."/>
            <person name="Nayek S."/>
            <person name="Hughes L.E."/>
            <person name="Garlena R.A."/>
            <person name="Russell D.A."/>
            <person name="Jacobs-Sera D."/>
            <person name="Hatfull G.F."/>
        </authorList>
    </citation>
    <scope>NUCLEOTIDE SEQUENCE</scope>
</reference>
<dbReference type="EMBL" id="OL829978">
    <property type="protein sequence ID" value="UMO76368.1"/>
    <property type="molecule type" value="Genomic_DNA"/>
</dbReference>
<keyword evidence="2" id="KW-1185">Reference proteome</keyword>
<name>A0AA49H0X5_9CAUD</name>
<dbReference type="KEGG" id="vg:77926942"/>
<sequence length="90" mass="10403">MIEQKTYNVVSYNELNEIVEEEFGPGWDFISSNECNNDSSYVIDPENGNDDEWTREAIANFPECGVYDILTTLVSRKRIPDGVYLIEVCW</sequence>
<dbReference type="Proteomes" id="UP001202581">
    <property type="component" value="Segment"/>
</dbReference>